<gene>
    <name evidence="2" type="ORF">ARMGADRAFT_1079526</name>
</gene>
<reference evidence="3" key="1">
    <citation type="journal article" date="2017" name="Nat. Ecol. Evol.">
        <title>Genome expansion and lineage-specific genetic innovations in the forest pathogenic fungi Armillaria.</title>
        <authorList>
            <person name="Sipos G."/>
            <person name="Prasanna A.N."/>
            <person name="Walter M.C."/>
            <person name="O'Connor E."/>
            <person name="Balint B."/>
            <person name="Krizsan K."/>
            <person name="Kiss B."/>
            <person name="Hess J."/>
            <person name="Varga T."/>
            <person name="Slot J."/>
            <person name="Riley R."/>
            <person name="Boka B."/>
            <person name="Rigling D."/>
            <person name="Barry K."/>
            <person name="Lee J."/>
            <person name="Mihaltcheva S."/>
            <person name="LaButti K."/>
            <person name="Lipzen A."/>
            <person name="Waldron R."/>
            <person name="Moloney N.M."/>
            <person name="Sperisen C."/>
            <person name="Kredics L."/>
            <person name="Vagvoelgyi C."/>
            <person name="Patrignani A."/>
            <person name="Fitzpatrick D."/>
            <person name="Nagy I."/>
            <person name="Doyle S."/>
            <person name="Anderson J.B."/>
            <person name="Grigoriev I.V."/>
            <person name="Gueldener U."/>
            <person name="Muensterkoetter M."/>
            <person name="Nagy L.G."/>
        </authorList>
    </citation>
    <scope>NUCLEOTIDE SEQUENCE [LARGE SCALE GENOMIC DNA]</scope>
    <source>
        <strain evidence="3">Ar21-2</strain>
    </source>
</reference>
<name>A0A2H3DY78_ARMGA</name>
<keyword evidence="3" id="KW-1185">Reference proteome</keyword>
<evidence type="ECO:0000313" key="2">
    <source>
        <dbReference type="EMBL" id="PBK94047.1"/>
    </source>
</evidence>
<sequence>MDLSGRADNPEIVCLENYQLDAPNIHLSLFPVFRDVRVQLTNLRALTLHALPSDFETFARTVTIPFLDRLSISFSNNYTFDVSSFHSLLSLIKRSKCQLSAFSLDMTQCPGDHCSSHIQKLQSGDIVLWDFLVGIPSITELRVIEPRSSNCVHCNMVTMLLRWLVVTDIDEVHSTPLILPYLRMLELVWTASPDVNSLKTMVESRAEERTVVGGNATPVDVEAEEGDRSMNEVDDSEEASRSDASFETCRSSIRSCECNDDNDVVVSALESLVIGTRAELEVNSDMMEWMNELRARGMMVHLW</sequence>
<evidence type="ECO:0000313" key="3">
    <source>
        <dbReference type="Proteomes" id="UP000217790"/>
    </source>
</evidence>
<dbReference type="AlphaFoldDB" id="A0A2H3DY78"/>
<dbReference type="EMBL" id="KZ293655">
    <property type="protein sequence ID" value="PBK94047.1"/>
    <property type="molecule type" value="Genomic_DNA"/>
</dbReference>
<dbReference type="InParanoid" id="A0A2H3DY78"/>
<evidence type="ECO:0000256" key="1">
    <source>
        <dbReference type="SAM" id="MobiDB-lite"/>
    </source>
</evidence>
<accession>A0A2H3DY78</accession>
<dbReference type="STRING" id="47427.A0A2H3DY78"/>
<proteinExistence type="predicted"/>
<feature type="region of interest" description="Disordered" evidence="1">
    <location>
        <begin position="219"/>
        <end position="244"/>
    </location>
</feature>
<dbReference type="OrthoDB" id="2878249at2759"/>
<organism evidence="2 3">
    <name type="scientific">Armillaria gallica</name>
    <name type="common">Bulbous honey fungus</name>
    <name type="synonym">Armillaria bulbosa</name>
    <dbReference type="NCBI Taxonomy" id="47427"/>
    <lineage>
        <taxon>Eukaryota</taxon>
        <taxon>Fungi</taxon>
        <taxon>Dikarya</taxon>
        <taxon>Basidiomycota</taxon>
        <taxon>Agaricomycotina</taxon>
        <taxon>Agaricomycetes</taxon>
        <taxon>Agaricomycetidae</taxon>
        <taxon>Agaricales</taxon>
        <taxon>Marasmiineae</taxon>
        <taxon>Physalacriaceae</taxon>
        <taxon>Armillaria</taxon>
    </lineage>
</organism>
<protein>
    <submittedName>
        <fullName evidence="2">Uncharacterized protein</fullName>
    </submittedName>
</protein>
<dbReference type="Proteomes" id="UP000217790">
    <property type="component" value="Unassembled WGS sequence"/>
</dbReference>